<dbReference type="SUPFAM" id="SSF53335">
    <property type="entry name" value="S-adenosyl-L-methionine-dependent methyltransferases"/>
    <property type="match status" value="1"/>
</dbReference>
<dbReference type="InterPro" id="IPR004398">
    <property type="entry name" value="RNA_MeTrfase_RsmD"/>
</dbReference>
<protein>
    <submittedName>
        <fullName evidence="3">16S rRNA (Guanine(966)-N(2))-methyltransferase RsmD</fullName>
    </submittedName>
</protein>
<keyword evidence="1 3" id="KW-0489">Methyltransferase</keyword>
<accession>A0A3D4S401</accession>
<dbReference type="CDD" id="cd02440">
    <property type="entry name" value="AdoMet_MTases"/>
    <property type="match status" value="1"/>
</dbReference>
<dbReference type="GO" id="GO:0003676">
    <property type="term" value="F:nucleic acid binding"/>
    <property type="evidence" value="ECO:0007669"/>
    <property type="project" value="InterPro"/>
</dbReference>
<evidence type="ECO:0000313" key="4">
    <source>
        <dbReference type="Proteomes" id="UP000262195"/>
    </source>
</evidence>
<name>A0A3D4S401_9ENTE</name>
<reference evidence="3 4" key="1">
    <citation type="journal article" date="2018" name="Nat. Biotechnol.">
        <title>A standardized bacterial taxonomy based on genome phylogeny substantially revises the tree of life.</title>
        <authorList>
            <person name="Parks D.H."/>
            <person name="Chuvochina M."/>
            <person name="Waite D.W."/>
            <person name="Rinke C."/>
            <person name="Skarshewski A."/>
            <person name="Chaumeil P.A."/>
            <person name="Hugenholtz P."/>
        </authorList>
    </citation>
    <scope>NUCLEOTIDE SEQUENCE [LARGE SCALE GENOMIC DNA]</scope>
    <source>
        <strain evidence="3">UBA11306</strain>
    </source>
</reference>
<dbReference type="EMBL" id="DQHO01000014">
    <property type="protein sequence ID" value="HCS93470.1"/>
    <property type="molecule type" value="Genomic_DNA"/>
</dbReference>
<gene>
    <name evidence="3" type="primary">rsmD</name>
    <name evidence="3" type="ORF">DIW15_02025</name>
</gene>
<evidence type="ECO:0000256" key="1">
    <source>
        <dbReference type="ARBA" id="ARBA00022603"/>
    </source>
</evidence>
<comment type="caution">
    <text evidence="3">The sequence shown here is derived from an EMBL/GenBank/DDBJ whole genome shotgun (WGS) entry which is preliminary data.</text>
</comment>
<evidence type="ECO:0000313" key="3">
    <source>
        <dbReference type="EMBL" id="HCS93470.1"/>
    </source>
</evidence>
<sequence>MRIISGKFKGRRLKTMKDQTTRPTSDKVKEAFFQMTGPYYEGGSFLDCYAGSGAMALEALSRGMTHAVAIEKNNKAYQIVSENTAMLQATDLMTSYNDDFHHRVRELKERFKLVYCDPPYRLTNIEEDLVLLKRSDVLVDGAIVCYETSREFAIPTEIPGFSFIKEKQYPNTTLTFYRFEE</sequence>
<organism evidence="3 4">
    <name type="scientific">Bavariicoccus seileri</name>
    <dbReference type="NCBI Taxonomy" id="549685"/>
    <lineage>
        <taxon>Bacteria</taxon>
        <taxon>Bacillati</taxon>
        <taxon>Bacillota</taxon>
        <taxon>Bacilli</taxon>
        <taxon>Lactobacillales</taxon>
        <taxon>Enterococcaceae</taxon>
        <taxon>Bavariicoccus</taxon>
    </lineage>
</organism>
<dbReference type="AlphaFoldDB" id="A0A3D4S401"/>
<dbReference type="InterPro" id="IPR029063">
    <property type="entry name" value="SAM-dependent_MTases_sf"/>
</dbReference>
<dbReference type="InterPro" id="IPR002052">
    <property type="entry name" value="DNA_methylase_N6_adenine_CS"/>
</dbReference>
<dbReference type="STRING" id="1121105.GCA_000421665_00716"/>
<dbReference type="PIRSF" id="PIRSF004553">
    <property type="entry name" value="CHP00095"/>
    <property type="match status" value="1"/>
</dbReference>
<dbReference type="PROSITE" id="PS00092">
    <property type="entry name" value="N6_MTASE"/>
    <property type="match status" value="1"/>
</dbReference>
<dbReference type="GO" id="GO:0031167">
    <property type="term" value="P:rRNA methylation"/>
    <property type="evidence" value="ECO:0007669"/>
    <property type="project" value="InterPro"/>
</dbReference>
<dbReference type="GO" id="GO:0008168">
    <property type="term" value="F:methyltransferase activity"/>
    <property type="evidence" value="ECO:0007669"/>
    <property type="project" value="UniProtKB-KW"/>
</dbReference>
<dbReference type="Gene3D" id="3.40.50.150">
    <property type="entry name" value="Vaccinia Virus protein VP39"/>
    <property type="match status" value="1"/>
</dbReference>
<dbReference type="Pfam" id="PF03602">
    <property type="entry name" value="Cons_hypoth95"/>
    <property type="match status" value="1"/>
</dbReference>
<dbReference type="PANTHER" id="PTHR43542">
    <property type="entry name" value="METHYLTRANSFERASE"/>
    <property type="match status" value="1"/>
</dbReference>
<keyword evidence="2 3" id="KW-0808">Transferase</keyword>
<dbReference type="NCBIfam" id="TIGR00095">
    <property type="entry name" value="16S rRNA (guanine(966)-N(2))-methyltransferase RsmD"/>
    <property type="match status" value="1"/>
</dbReference>
<evidence type="ECO:0000256" key="2">
    <source>
        <dbReference type="ARBA" id="ARBA00022679"/>
    </source>
</evidence>
<proteinExistence type="predicted"/>
<dbReference type="PANTHER" id="PTHR43542:SF1">
    <property type="entry name" value="METHYLTRANSFERASE"/>
    <property type="match status" value="1"/>
</dbReference>
<dbReference type="Proteomes" id="UP000262195">
    <property type="component" value="Unassembled WGS sequence"/>
</dbReference>